<dbReference type="RefSeq" id="WP_015694521.1">
    <property type="nucleotide sequence ID" value="NZ_AP018492.1"/>
</dbReference>
<dbReference type="Pfam" id="PF11391">
    <property type="entry name" value="DUF2798"/>
    <property type="match status" value="2"/>
</dbReference>
<reference evidence="2 3" key="1">
    <citation type="submission" date="2018-01" db="EMBL/GenBank/DDBJ databases">
        <title>Whole genome sequence of Melissococcus plutonius DAT561.</title>
        <authorList>
            <person name="Okumura K."/>
            <person name="Takamatsu D."/>
            <person name="Okura M."/>
        </authorList>
    </citation>
    <scope>NUCLEOTIDE SEQUENCE [LARGE SCALE GENOMIC DNA]</scope>
    <source>
        <strain evidence="2 3">DAT561</strain>
    </source>
</reference>
<dbReference type="AlphaFoldDB" id="A0A2Z5Y0Y0"/>
<dbReference type="GeneID" id="57042856"/>
<feature type="transmembrane region" description="Helical" evidence="1">
    <location>
        <begin position="117"/>
        <end position="136"/>
    </location>
</feature>
<feature type="transmembrane region" description="Helical" evidence="1">
    <location>
        <begin position="83"/>
        <end position="105"/>
    </location>
</feature>
<evidence type="ECO:0000313" key="2">
    <source>
        <dbReference type="EMBL" id="BBC60434.1"/>
    </source>
</evidence>
<protein>
    <submittedName>
        <fullName evidence="2">Uncharacterized protein YybC</fullName>
    </submittedName>
</protein>
<name>A0A2Z5Y0Y0_9ENTE</name>
<evidence type="ECO:0000313" key="3">
    <source>
        <dbReference type="Proteomes" id="UP000269226"/>
    </source>
</evidence>
<evidence type="ECO:0000256" key="1">
    <source>
        <dbReference type="SAM" id="Phobius"/>
    </source>
</evidence>
<dbReference type="Proteomes" id="UP000269226">
    <property type="component" value="Chromosome"/>
</dbReference>
<organism evidence="2 3">
    <name type="scientific">Melissococcus plutonius</name>
    <dbReference type="NCBI Taxonomy" id="33970"/>
    <lineage>
        <taxon>Bacteria</taxon>
        <taxon>Bacillati</taxon>
        <taxon>Bacillota</taxon>
        <taxon>Bacilli</taxon>
        <taxon>Lactobacillales</taxon>
        <taxon>Enterococcaceae</taxon>
        <taxon>Melissococcus</taxon>
    </lineage>
</organism>
<proteinExistence type="predicted"/>
<gene>
    <name evidence="2" type="ORF">DAT561_0295</name>
</gene>
<keyword evidence="1" id="KW-0472">Membrane</keyword>
<accession>A0A2Z5Y0Y0</accession>
<dbReference type="EMBL" id="AP018492">
    <property type="protein sequence ID" value="BBC60434.1"/>
    <property type="molecule type" value="Genomic_DNA"/>
</dbReference>
<feature type="transmembrane region" description="Helical" evidence="1">
    <location>
        <begin position="7"/>
        <end position="26"/>
    </location>
</feature>
<feature type="transmembrane region" description="Helical" evidence="1">
    <location>
        <begin position="38"/>
        <end position="62"/>
    </location>
</feature>
<dbReference type="InterPro" id="IPR021529">
    <property type="entry name" value="DUF2798"/>
</dbReference>
<sequence length="153" mass="17119">MPTNKKEGIIFTITMCALMVFFMSLYNEILHNGIQSHLLINTCIGFIPGFIVALLLDIFLVGPNAKKVAFKLPINKEKQLHKIFAISGCMVCGMVLCMSVFGMVMQHNFSDHILMQYFKTVLTNAICAFPLQFFIVGPISRNILKTIQAKSIA</sequence>
<keyword evidence="1" id="KW-1133">Transmembrane helix</keyword>
<keyword evidence="1" id="KW-0812">Transmembrane</keyword>